<evidence type="ECO:0000313" key="2">
    <source>
        <dbReference type="EMBL" id="GAG17620.1"/>
    </source>
</evidence>
<dbReference type="InterPro" id="IPR056504">
    <property type="entry name" value="HTH_HVO_0163_N"/>
</dbReference>
<dbReference type="InterPro" id="IPR036390">
    <property type="entry name" value="WH_DNA-bd_sf"/>
</dbReference>
<dbReference type="CDD" id="cd00090">
    <property type="entry name" value="HTH_ARSR"/>
    <property type="match status" value="1"/>
</dbReference>
<sequence>EYKTKFANKQVLSTSRSYLTIEDIFQNENRINIISQVLKSPGIHHNELLRTCNLQKGQLQWHLDILLKNHIIQKENQGQYTLYYAKNKVIESQSVKKGIINSSSTKKILDIIRENPGINSTFIAKRMNLARNTVTYHVDKLIDANLIEVQKKGRKKEIFPLKIEKKD</sequence>
<proteinExistence type="predicted"/>
<dbReference type="PANTHER" id="PTHR36216:SF1">
    <property type="entry name" value="HTH ARSR-TYPE DOMAIN-CONTAINING PROTEIN"/>
    <property type="match status" value="1"/>
</dbReference>
<gene>
    <name evidence="2" type="ORF">S01H1_56332</name>
</gene>
<feature type="domain" description="HVO-0163 N-terminal HTH" evidence="1">
    <location>
        <begin position="28"/>
        <end position="86"/>
    </location>
</feature>
<dbReference type="PANTHER" id="PTHR36216">
    <property type="entry name" value="TRANSCRIPTIONAL REGULATOR, TRMB"/>
    <property type="match status" value="1"/>
</dbReference>
<dbReference type="EMBL" id="BARS01036673">
    <property type="protein sequence ID" value="GAG17620.1"/>
    <property type="molecule type" value="Genomic_DNA"/>
</dbReference>
<dbReference type="InterPro" id="IPR011991">
    <property type="entry name" value="ArsR-like_HTH"/>
</dbReference>
<dbReference type="AlphaFoldDB" id="X0VH65"/>
<reference evidence="2" key="1">
    <citation type="journal article" date="2014" name="Front. Microbiol.">
        <title>High frequency of phylogenetically diverse reductive dehalogenase-homologous genes in deep subseafloor sedimentary metagenomes.</title>
        <authorList>
            <person name="Kawai M."/>
            <person name="Futagami T."/>
            <person name="Toyoda A."/>
            <person name="Takaki Y."/>
            <person name="Nishi S."/>
            <person name="Hori S."/>
            <person name="Arai W."/>
            <person name="Tsubouchi T."/>
            <person name="Morono Y."/>
            <person name="Uchiyama I."/>
            <person name="Ito T."/>
            <person name="Fujiyama A."/>
            <person name="Inagaki F."/>
            <person name="Takami H."/>
        </authorList>
    </citation>
    <scope>NUCLEOTIDE SEQUENCE</scope>
    <source>
        <strain evidence="2">Expedition CK06-06</strain>
    </source>
</reference>
<dbReference type="Pfam" id="PF13412">
    <property type="entry name" value="HTH_24"/>
    <property type="match status" value="1"/>
</dbReference>
<comment type="caution">
    <text evidence="2">The sequence shown here is derived from an EMBL/GenBank/DDBJ whole genome shotgun (WGS) entry which is preliminary data.</text>
</comment>
<accession>X0VH65</accession>
<organism evidence="2">
    <name type="scientific">marine sediment metagenome</name>
    <dbReference type="NCBI Taxonomy" id="412755"/>
    <lineage>
        <taxon>unclassified sequences</taxon>
        <taxon>metagenomes</taxon>
        <taxon>ecological metagenomes</taxon>
    </lineage>
</organism>
<feature type="non-terminal residue" evidence="2">
    <location>
        <position position="1"/>
    </location>
</feature>
<evidence type="ECO:0000259" key="1">
    <source>
        <dbReference type="Pfam" id="PF24266"/>
    </source>
</evidence>
<protein>
    <recommendedName>
        <fullName evidence="1">HVO-0163 N-terminal HTH domain-containing protein</fullName>
    </recommendedName>
</protein>
<dbReference type="Pfam" id="PF24266">
    <property type="entry name" value="HTH_HVO_0163_N"/>
    <property type="match status" value="1"/>
</dbReference>
<name>X0VH65_9ZZZZ</name>
<dbReference type="SUPFAM" id="SSF46785">
    <property type="entry name" value="Winged helix' DNA-binding domain"/>
    <property type="match status" value="2"/>
</dbReference>
<dbReference type="InterPro" id="IPR036388">
    <property type="entry name" value="WH-like_DNA-bd_sf"/>
</dbReference>
<dbReference type="Gene3D" id="1.10.10.10">
    <property type="entry name" value="Winged helix-like DNA-binding domain superfamily/Winged helix DNA-binding domain"/>
    <property type="match status" value="2"/>
</dbReference>